<evidence type="ECO:0000313" key="1">
    <source>
        <dbReference type="EMBL" id="KAB8198363.1"/>
    </source>
</evidence>
<dbReference type="RefSeq" id="WP_141481070.1">
    <property type="nucleotide sequence ID" value="NZ_VICD02000027.1"/>
</dbReference>
<dbReference type="Pfam" id="PF01963">
    <property type="entry name" value="TraB_PrgY_gumN"/>
    <property type="match status" value="1"/>
</dbReference>
<dbReference type="InterPro" id="IPR002816">
    <property type="entry name" value="TraB/PrgY/GumN_fam"/>
</dbReference>
<comment type="caution">
    <text evidence="1">The sequence shown here is derived from an EMBL/GenBank/DDBJ whole genome shotgun (WGS) entry which is preliminary data.</text>
</comment>
<sequence length="155" mass="17005">MTRPEVGIGIDSPRAALKAFARQPLDDARCFSLTLDRVEHELGTMRELADAWAVGDLERMRALPETSAQYRACSDALAGSAIAREHGVGDLRARTRAAWLAAVERALMRNKVTVALLPIGDLLEPRGMAATLRERRCTVEDPESRIRLAASDPQD</sequence>
<organism evidence="1 2">
    <name type="scientific">Marilutibacter maris</name>
    <dbReference type="NCBI Taxonomy" id="1605891"/>
    <lineage>
        <taxon>Bacteria</taxon>
        <taxon>Pseudomonadati</taxon>
        <taxon>Pseudomonadota</taxon>
        <taxon>Gammaproteobacteria</taxon>
        <taxon>Lysobacterales</taxon>
        <taxon>Lysobacteraceae</taxon>
        <taxon>Marilutibacter</taxon>
    </lineage>
</organism>
<protein>
    <submittedName>
        <fullName evidence="1">Uncharacterized protein</fullName>
    </submittedName>
</protein>
<accession>A0A5N6D254</accession>
<dbReference type="AlphaFoldDB" id="A0A5N6D254"/>
<name>A0A5N6D254_9GAMM</name>
<reference evidence="1 2" key="1">
    <citation type="submission" date="2019-10" db="EMBL/GenBank/DDBJ databases">
        <title>Lysobacter alkalisoli sp. nov., isolated from saline-alkaline soil.</title>
        <authorList>
            <person name="Sun J.-Q."/>
        </authorList>
    </citation>
    <scope>NUCLEOTIDE SEQUENCE [LARGE SCALE GENOMIC DNA]</scope>
    <source>
        <strain evidence="1 2">KCTC 42381</strain>
    </source>
</reference>
<dbReference type="Proteomes" id="UP000320431">
    <property type="component" value="Unassembled WGS sequence"/>
</dbReference>
<dbReference type="EMBL" id="VICD02000027">
    <property type="protein sequence ID" value="KAB8198363.1"/>
    <property type="molecule type" value="Genomic_DNA"/>
</dbReference>
<proteinExistence type="predicted"/>
<gene>
    <name evidence="1" type="ORF">FKV24_002400</name>
</gene>
<evidence type="ECO:0000313" key="2">
    <source>
        <dbReference type="Proteomes" id="UP000320431"/>
    </source>
</evidence>